<evidence type="ECO:0000256" key="1">
    <source>
        <dbReference type="ARBA" id="ARBA00012167"/>
    </source>
</evidence>
<gene>
    <name evidence="12 14" type="primary">moaA</name>
    <name evidence="14" type="ORF">EUU22_01585</name>
</gene>
<dbReference type="InterPro" id="IPR050105">
    <property type="entry name" value="MoCo_biosynth_MoaA/MoaC"/>
</dbReference>
<keyword evidence="7 12" id="KW-0411">Iron-sulfur</keyword>
<dbReference type="GO" id="GO:0005525">
    <property type="term" value="F:GTP binding"/>
    <property type="evidence" value="ECO:0007669"/>
    <property type="project" value="UniProtKB-UniRule"/>
</dbReference>
<dbReference type="SFLD" id="SFLDG01067">
    <property type="entry name" value="SPASM/twitch_domain_containing"/>
    <property type="match status" value="1"/>
</dbReference>
<dbReference type="PROSITE" id="PS51918">
    <property type="entry name" value="RADICAL_SAM"/>
    <property type="match status" value="1"/>
</dbReference>
<feature type="binding site" evidence="12">
    <location>
        <position position="30"/>
    </location>
    <ligand>
        <name>GTP</name>
        <dbReference type="ChEBI" id="CHEBI:37565"/>
    </ligand>
</feature>
<dbReference type="PANTHER" id="PTHR22960">
    <property type="entry name" value="MOLYBDOPTERIN COFACTOR SYNTHESIS PROTEIN A"/>
    <property type="match status" value="1"/>
</dbReference>
<feature type="binding site" evidence="12">
    <location>
        <position position="44"/>
    </location>
    <ligand>
        <name>[4Fe-4S] cluster</name>
        <dbReference type="ChEBI" id="CHEBI:49883"/>
        <label>1</label>
        <note>4Fe-4S-S-AdoMet</note>
    </ligand>
</feature>
<comment type="similarity">
    <text evidence="12">Belongs to the radical SAM superfamily. MoaA family.</text>
</comment>
<feature type="binding site" evidence="12">
    <location>
        <begin position="275"/>
        <end position="277"/>
    </location>
    <ligand>
        <name>GTP</name>
        <dbReference type="ChEBI" id="CHEBI:37565"/>
    </ligand>
</feature>
<keyword evidence="15" id="KW-1185">Reference proteome</keyword>
<dbReference type="GO" id="GO:0061798">
    <property type="term" value="F:GTP 3',8'-cyclase activity"/>
    <property type="evidence" value="ECO:0007669"/>
    <property type="project" value="UniProtKB-UniRule"/>
</dbReference>
<evidence type="ECO:0000256" key="3">
    <source>
        <dbReference type="ARBA" id="ARBA00022691"/>
    </source>
</evidence>
<dbReference type="Pfam" id="PF06463">
    <property type="entry name" value="Mob_synth_C"/>
    <property type="match status" value="1"/>
</dbReference>
<keyword evidence="4 12" id="KW-0479">Metal-binding</keyword>
<dbReference type="Proteomes" id="UP000291088">
    <property type="component" value="Unassembled WGS sequence"/>
</dbReference>
<feature type="binding site" evidence="12">
    <location>
        <position position="270"/>
    </location>
    <ligand>
        <name>[4Fe-4S] cluster</name>
        <dbReference type="ChEBI" id="CHEBI:49883"/>
        <label>2</label>
        <note>4Fe-4S-substrate</note>
    </ligand>
</feature>
<keyword evidence="8 12" id="KW-0342">GTP-binding</keyword>
<feature type="domain" description="Radical SAM core" evidence="13">
    <location>
        <begin position="21"/>
        <end position="247"/>
    </location>
</feature>
<comment type="function">
    <text evidence="12">Catalyzes the cyclization of GTP to (8S)-3',8-cyclo-7,8-dihydroguanosine 5'-triphosphate.</text>
</comment>
<feature type="binding site" evidence="12">
    <location>
        <position position="113"/>
    </location>
    <ligand>
        <name>GTP</name>
        <dbReference type="ChEBI" id="CHEBI:37565"/>
    </ligand>
</feature>
<evidence type="ECO:0000256" key="7">
    <source>
        <dbReference type="ARBA" id="ARBA00023014"/>
    </source>
</evidence>
<accession>A0A4Q2U136</accession>
<protein>
    <recommendedName>
        <fullName evidence="1 12">GTP 3',8-cyclase</fullName>
        <ecNumber evidence="1 12">4.1.99.22</ecNumber>
    </recommendedName>
    <alternativeName>
        <fullName evidence="12">Molybdenum cofactor biosynthesis protein A</fullName>
    </alternativeName>
</protein>
<comment type="pathway">
    <text evidence="12">Cofactor biosynthesis; molybdopterin biosynthesis.</text>
</comment>
<feature type="binding site" evidence="12">
    <location>
        <position position="43"/>
    </location>
    <ligand>
        <name>S-adenosyl-L-methionine</name>
        <dbReference type="ChEBI" id="CHEBI:59789"/>
    </ligand>
</feature>
<evidence type="ECO:0000256" key="6">
    <source>
        <dbReference type="ARBA" id="ARBA00023004"/>
    </source>
</evidence>
<reference evidence="14 15" key="1">
    <citation type="submission" date="2019-01" db="EMBL/GenBank/DDBJ databases">
        <authorList>
            <person name="Deng T."/>
        </authorList>
    </citation>
    <scope>NUCLEOTIDE SEQUENCE [LARGE SCALE GENOMIC DNA]</scope>
    <source>
        <strain evidence="14 15">F8825</strain>
    </source>
</reference>
<dbReference type="InterPro" id="IPR007197">
    <property type="entry name" value="rSAM"/>
</dbReference>
<keyword evidence="10 12" id="KW-0456">Lyase</keyword>
<evidence type="ECO:0000259" key="13">
    <source>
        <dbReference type="PROSITE" id="PS51918"/>
    </source>
</evidence>
<dbReference type="GO" id="GO:0006777">
    <property type="term" value="P:Mo-molybdopterin cofactor biosynthetic process"/>
    <property type="evidence" value="ECO:0007669"/>
    <property type="project" value="UniProtKB-UniRule"/>
</dbReference>
<evidence type="ECO:0000256" key="10">
    <source>
        <dbReference type="ARBA" id="ARBA00023239"/>
    </source>
</evidence>
<dbReference type="SMART" id="SM00729">
    <property type="entry name" value="Elp3"/>
    <property type="match status" value="1"/>
</dbReference>
<dbReference type="SFLD" id="SFLDG01383">
    <property type="entry name" value="cyclic_pyranopterin_phosphate"/>
    <property type="match status" value="1"/>
</dbReference>
<dbReference type="SUPFAM" id="SSF102114">
    <property type="entry name" value="Radical SAM enzymes"/>
    <property type="match status" value="1"/>
</dbReference>
<dbReference type="InterPro" id="IPR040064">
    <property type="entry name" value="MoaA-like"/>
</dbReference>
<sequence length="345" mass="38009">MRHERGFAPATHSAHSPLVDGFGRQVTYLRLSVTDRCDLRCVYCMSEQMAFLPRREVLTLEELYRLACVFMRGGVRKIRLTGGEPLVRRNVMQLFELLAPHLDDGDLDEVTLTTNGTLLSRHAEALFAAGVRRVNVSLDTLDADRYAQITRRGRLPPVLDGIDAALAAGLRVKINTVAMSGAFEEEVDDLIHFAHRRGMDLTLIEEMPLGNTGHDRSGSFLSLQHLRRSLEKRWTLVPVPDRSGGPARYVQVAETNGRLGFITPLSCDFCASCNRVRVSCTGDLFTCLGQEGAIGLRDALRGSGDLSVVDQLIRGALSRKPKGHTFDAFRPAESGIGRHMSVLGG</sequence>
<evidence type="ECO:0000256" key="9">
    <source>
        <dbReference type="ARBA" id="ARBA00023150"/>
    </source>
</evidence>
<dbReference type="EC" id="4.1.99.22" evidence="1 12"/>
<dbReference type="GO" id="GO:0046872">
    <property type="term" value="F:metal ion binding"/>
    <property type="evidence" value="ECO:0007669"/>
    <property type="project" value="UniProtKB-KW"/>
</dbReference>
<feature type="binding site" evidence="12">
    <location>
        <position position="79"/>
    </location>
    <ligand>
        <name>GTP</name>
        <dbReference type="ChEBI" id="CHEBI:37565"/>
    </ligand>
</feature>
<evidence type="ECO:0000256" key="12">
    <source>
        <dbReference type="HAMAP-Rule" id="MF_01225"/>
    </source>
</evidence>
<dbReference type="SFLD" id="SFLDG01386">
    <property type="entry name" value="main_SPASM_domain-containing"/>
    <property type="match status" value="1"/>
</dbReference>
<feature type="binding site" evidence="12">
    <location>
        <position position="173"/>
    </location>
    <ligand>
        <name>GTP</name>
        <dbReference type="ChEBI" id="CHEBI:37565"/>
    </ligand>
</feature>
<dbReference type="GO" id="GO:0051539">
    <property type="term" value="F:4 iron, 4 sulfur cluster binding"/>
    <property type="evidence" value="ECO:0007669"/>
    <property type="project" value="UniProtKB-UniRule"/>
</dbReference>
<keyword evidence="3 12" id="KW-0949">S-adenosyl-L-methionine</keyword>
<dbReference type="GO" id="GO:0061799">
    <property type="term" value="F:cyclic pyranopterin monophosphate synthase activity"/>
    <property type="evidence" value="ECO:0007669"/>
    <property type="project" value="TreeGrafter"/>
</dbReference>
<dbReference type="InterPro" id="IPR013483">
    <property type="entry name" value="MoaA"/>
</dbReference>
<dbReference type="InterPro" id="IPR013785">
    <property type="entry name" value="Aldolase_TIM"/>
</dbReference>
<keyword evidence="9 12" id="KW-0501">Molybdenum cofactor biosynthesis</keyword>
<comment type="catalytic activity">
    <reaction evidence="11 12">
        <text>GTP + AH2 + S-adenosyl-L-methionine = (8S)-3',8-cyclo-7,8-dihydroguanosine 5'-triphosphate + 5'-deoxyadenosine + L-methionine + A + H(+)</text>
        <dbReference type="Rhea" id="RHEA:49576"/>
        <dbReference type="ChEBI" id="CHEBI:13193"/>
        <dbReference type="ChEBI" id="CHEBI:15378"/>
        <dbReference type="ChEBI" id="CHEBI:17319"/>
        <dbReference type="ChEBI" id="CHEBI:17499"/>
        <dbReference type="ChEBI" id="CHEBI:37565"/>
        <dbReference type="ChEBI" id="CHEBI:57844"/>
        <dbReference type="ChEBI" id="CHEBI:59789"/>
        <dbReference type="ChEBI" id="CHEBI:131766"/>
        <dbReference type="EC" id="4.1.99.22"/>
    </reaction>
</comment>
<feature type="binding site" evidence="12">
    <location>
        <position position="41"/>
    </location>
    <ligand>
        <name>[4Fe-4S] cluster</name>
        <dbReference type="ChEBI" id="CHEBI:49883"/>
        <label>1</label>
        <note>4Fe-4S-S-AdoMet</note>
    </ligand>
</feature>
<feature type="binding site" evidence="12">
    <location>
        <position position="137"/>
    </location>
    <ligand>
        <name>S-adenosyl-L-methionine</name>
        <dbReference type="ChEBI" id="CHEBI:59789"/>
    </ligand>
</feature>
<proteinExistence type="inferred from homology"/>
<dbReference type="AlphaFoldDB" id="A0A4Q2U136"/>
<feature type="binding site" evidence="12">
    <location>
        <position position="37"/>
    </location>
    <ligand>
        <name>[4Fe-4S] cluster</name>
        <dbReference type="ChEBI" id="CHEBI:49883"/>
        <label>1</label>
        <note>4Fe-4S-S-AdoMet</note>
    </ligand>
</feature>
<keyword evidence="6 12" id="KW-0408">Iron</keyword>
<dbReference type="OrthoDB" id="9763993at2"/>
<dbReference type="CDD" id="cd01335">
    <property type="entry name" value="Radical_SAM"/>
    <property type="match status" value="1"/>
</dbReference>
<name>A0A4Q2U136_9HYPH</name>
<dbReference type="CDD" id="cd21117">
    <property type="entry name" value="Twitch_MoaA"/>
    <property type="match status" value="1"/>
</dbReference>
<dbReference type="PANTHER" id="PTHR22960:SF0">
    <property type="entry name" value="MOLYBDENUM COFACTOR BIOSYNTHESIS PROTEIN 1"/>
    <property type="match status" value="1"/>
</dbReference>
<comment type="caution">
    <text evidence="14">The sequence shown here is derived from an EMBL/GenBank/DDBJ whole genome shotgun (WGS) entry which is preliminary data.</text>
</comment>
<dbReference type="InterPro" id="IPR006638">
    <property type="entry name" value="Elp3/MiaA/NifB-like_rSAM"/>
</dbReference>
<organism evidence="14 15">
    <name type="scientific">Ciceribacter ferrooxidans</name>
    <dbReference type="NCBI Taxonomy" id="2509717"/>
    <lineage>
        <taxon>Bacteria</taxon>
        <taxon>Pseudomonadati</taxon>
        <taxon>Pseudomonadota</taxon>
        <taxon>Alphaproteobacteria</taxon>
        <taxon>Hyphomicrobiales</taxon>
        <taxon>Rhizobiaceae</taxon>
        <taxon>Ciceribacter</taxon>
    </lineage>
</organism>
<comment type="subunit">
    <text evidence="12">Monomer and homodimer.</text>
</comment>
<evidence type="ECO:0000313" key="15">
    <source>
        <dbReference type="Proteomes" id="UP000291088"/>
    </source>
</evidence>
<feature type="binding site" evidence="12">
    <location>
        <position position="287"/>
    </location>
    <ligand>
        <name>[4Fe-4S] cluster</name>
        <dbReference type="ChEBI" id="CHEBI:49883"/>
        <label>2</label>
        <note>4Fe-4S-substrate</note>
    </ligand>
</feature>
<dbReference type="UniPathway" id="UPA00344"/>
<dbReference type="InterPro" id="IPR058240">
    <property type="entry name" value="rSAM_sf"/>
</dbReference>
<evidence type="ECO:0000256" key="5">
    <source>
        <dbReference type="ARBA" id="ARBA00022741"/>
    </source>
</evidence>
<evidence type="ECO:0000313" key="14">
    <source>
        <dbReference type="EMBL" id="RYC26304.1"/>
    </source>
</evidence>
<evidence type="ECO:0000256" key="2">
    <source>
        <dbReference type="ARBA" id="ARBA00022485"/>
    </source>
</evidence>
<dbReference type="Pfam" id="PF04055">
    <property type="entry name" value="Radical_SAM"/>
    <property type="match status" value="1"/>
</dbReference>
<evidence type="ECO:0000256" key="4">
    <source>
        <dbReference type="ARBA" id="ARBA00022723"/>
    </source>
</evidence>
<evidence type="ECO:0000256" key="8">
    <source>
        <dbReference type="ARBA" id="ARBA00023134"/>
    </source>
</evidence>
<dbReference type="HAMAP" id="MF_01225_B">
    <property type="entry name" value="MoaA_B"/>
    <property type="match status" value="1"/>
</dbReference>
<dbReference type="SFLD" id="SFLDS00029">
    <property type="entry name" value="Radical_SAM"/>
    <property type="match status" value="1"/>
</dbReference>
<dbReference type="NCBIfam" id="TIGR02666">
    <property type="entry name" value="moaA"/>
    <property type="match status" value="1"/>
</dbReference>
<dbReference type="Gene3D" id="3.20.20.70">
    <property type="entry name" value="Aldolase class I"/>
    <property type="match status" value="1"/>
</dbReference>
<dbReference type="InterPro" id="IPR000385">
    <property type="entry name" value="MoaA_NifB_PqqE_Fe-S-bd_CS"/>
</dbReference>
<keyword evidence="5 12" id="KW-0547">Nucleotide-binding</keyword>
<dbReference type="InterPro" id="IPR010505">
    <property type="entry name" value="MoaA_twitch"/>
</dbReference>
<evidence type="ECO:0000256" key="11">
    <source>
        <dbReference type="ARBA" id="ARBA00048697"/>
    </source>
</evidence>
<dbReference type="RefSeq" id="WP_129330366.1">
    <property type="nucleotide sequence ID" value="NZ_SDVB01000065.1"/>
</dbReference>
<feature type="binding site" evidence="12">
    <location>
        <position position="273"/>
    </location>
    <ligand>
        <name>[4Fe-4S] cluster</name>
        <dbReference type="ChEBI" id="CHEBI:49883"/>
        <label>2</label>
        <note>4Fe-4S-substrate</note>
    </ligand>
</feature>
<comment type="cofactor">
    <cofactor evidence="12">
        <name>[4Fe-4S] cluster</name>
        <dbReference type="ChEBI" id="CHEBI:49883"/>
    </cofactor>
    <text evidence="12">Binds 2 [4Fe-4S] clusters. Binds 1 [4Fe-4S] cluster coordinated with 3 cysteines and an exchangeable S-adenosyl-L-methionine and 1 [4Fe-4S] cluster coordinated with 3 cysteines and the GTP-derived substrate.</text>
</comment>
<keyword evidence="2 12" id="KW-0004">4Fe-4S</keyword>
<dbReference type="GO" id="GO:1904047">
    <property type="term" value="F:S-adenosyl-L-methionine binding"/>
    <property type="evidence" value="ECO:0007669"/>
    <property type="project" value="UniProtKB-UniRule"/>
</dbReference>
<dbReference type="EMBL" id="SDVB01000065">
    <property type="protein sequence ID" value="RYC26304.1"/>
    <property type="molecule type" value="Genomic_DNA"/>
</dbReference>
<dbReference type="PROSITE" id="PS01305">
    <property type="entry name" value="MOAA_NIFB_PQQE"/>
    <property type="match status" value="1"/>
</dbReference>
<feature type="binding site" evidence="12">
    <location>
        <position position="83"/>
    </location>
    <ligand>
        <name>S-adenosyl-L-methionine</name>
        <dbReference type="ChEBI" id="CHEBI:59789"/>
    </ligand>
</feature>
<feature type="binding site" evidence="12">
    <location>
        <position position="207"/>
    </location>
    <ligand>
        <name>S-adenosyl-L-methionine</name>
        <dbReference type="ChEBI" id="CHEBI:59789"/>
    </ligand>
</feature>